<dbReference type="Proteomes" id="UP000241167">
    <property type="component" value="Unassembled WGS sequence"/>
</dbReference>
<reference evidence="1 2" key="1">
    <citation type="submission" date="2018-03" db="EMBL/GenBank/DDBJ databases">
        <title>The draft genome of Sphingosinicella sp. GL-C-18.</title>
        <authorList>
            <person name="Liu L."/>
            <person name="Li L."/>
            <person name="Liang L."/>
            <person name="Zhang X."/>
            <person name="Wang T."/>
        </authorList>
    </citation>
    <scope>NUCLEOTIDE SEQUENCE [LARGE SCALE GENOMIC DNA]</scope>
    <source>
        <strain evidence="1 2">GL-C-18</strain>
    </source>
</reference>
<organism evidence="1 2">
    <name type="scientific">Allosphingosinicella deserti</name>
    <dbReference type="NCBI Taxonomy" id="2116704"/>
    <lineage>
        <taxon>Bacteria</taxon>
        <taxon>Pseudomonadati</taxon>
        <taxon>Pseudomonadota</taxon>
        <taxon>Alphaproteobacteria</taxon>
        <taxon>Sphingomonadales</taxon>
        <taxon>Sphingomonadaceae</taxon>
        <taxon>Allosphingosinicella</taxon>
    </lineage>
</organism>
<comment type="caution">
    <text evidence="1">The sequence shown here is derived from an EMBL/GenBank/DDBJ whole genome shotgun (WGS) entry which is preliminary data.</text>
</comment>
<dbReference type="EMBL" id="PXYI01000005">
    <property type="protein sequence ID" value="PSJ39010.1"/>
    <property type="molecule type" value="Genomic_DNA"/>
</dbReference>
<dbReference type="Pfam" id="PF13618">
    <property type="entry name" value="Gluconate_2-dh3"/>
    <property type="match status" value="1"/>
</dbReference>
<evidence type="ECO:0000313" key="1">
    <source>
        <dbReference type="EMBL" id="PSJ39010.1"/>
    </source>
</evidence>
<dbReference type="AlphaFoldDB" id="A0A2P7QM24"/>
<accession>A0A2P7QM24</accession>
<dbReference type="InterPro" id="IPR027056">
    <property type="entry name" value="Gluconate_2DH_su3"/>
</dbReference>
<sequence>MLYYGNANKSPRERVMNSVGAVSTFDRRKLLQGAILLVGGSLAGMPAMAFAQDAAEAAAEPPFFTPAQTAVLAEYADIMIPRTDTPGAKDAGVPENFDALMRRWASEQRRDEFRGLVEEIGGAGLLSRPAAERLAFVRGFDADKLKKGDPVYGRFKELLLTLYYLSEAGATKELRYELVPGKWEPATTIGTDTRAWAV</sequence>
<gene>
    <name evidence="1" type="ORF">C7I55_17075</name>
</gene>
<protein>
    <recommendedName>
        <fullName evidence="3">Twin-arginine translocation pathway signal</fullName>
    </recommendedName>
</protein>
<name>A0A2P7QM24_9SPHN</name>
<evidence type="ECO:0000313" key="2">
    <source>
        <dbReference type="Proteomes" id="UP000241167"/>
    </source>
</evidence>
<proteinExistence type="predicted"/>
<keyword evidence="2" id="KW-1185">Reference proteome</keyword>
<evidence type="ECO:0008006" key="3">
    <source>
        <dbReference type="Google" id="ProtNLM"/>
    </source>
</evidence>